<comment type="caution">
    <text evidence="2">The sequence shown here is derived from an EMBL/GenBank/DDBJ whole genome shotgun (WGS) entry which is preliminary data.</text>
</comment>
<evidence type="ECO:0000313" key="2">
    <source>
        <dbReference type="EMBL" id="KAE9969425.1"/>
    </source>
</evidence>
<keyword evidence="1" id="KW-0472">Membrane</keyword>
<evidence type="ECO:0000313" key="3">
    <source>
        <dbReference type="Proteomes" id="UP000447873"/>
    </source>
</evidence>
<dbReference type="EMBL" id="WNWS01000368">
    <property type="protein sequence ID" value="KAE9969425.1"/>
    <property type="molecule type" value="Genomic_DNA"/>
</dbReference>
<protein>
    <submittedName>
        <fullName evidence="2">Uncharacterized protein</fullName>
    </submittedName>
</protein>
<keyword evidence="1" id="KW-0812">Transmembrane</keyword>
<dbReference type="Proteomes" id="UP000447873">
    <property type="component" value="Unassembled WGS sequence"/>
</dbReference>
<name>A0A8H3UG80_VENIN</name>
<reference evidence="2 3" key="1">
    <citation type="submission" date="2018-12" db="EMBL/GenBank/DDBJ databases">
        <title>Venturia inaequalis Genome Resource.</title>
        <authorList>
            <person name="Lichtner F.J."/>
        </authorList>
    </citation>
    <scope>NUCLEOTIDE SEQUENCE [LARGE SCALE GENOMIC DNA]</scope>
    <source>
        <strain evidence="2 3">120213</strain>
    </source>
</reference>
<organism evidence="2 3">
    <name type="scientific">Venturia inaequalis</name>
    <name type="common">Apple scab fungus</name>
    <dbReference type="NCBI Taxonomy" id="5025"/>
    <lineage>
        <taxon>Eukaryota</taxon>
        <taxon>Fungi</taxon>
        <taxon>Dikarya</taxon>
        <taxon>Ascomycota</taxon>
        <taxon>Pezizomycotina</taxon>
        <taxon>Dothideomycetes</taxon>
        <taxon>Pleosporomycetidae</taxon>
        <taxon>Venturiales</taxon>
        <taxon>Venturiaceae</taxon>
        <taxon>Venturia</taxon>
    </lineage>
</organism>
<gene>
    <name evidence="2" type="ORF">EG328_006873</name>
</gene>
<proteinExistence type="predicted"/>
<keyword evidence="1" id="KW-1133">Transmembrane helix</keyword>
<sequence>MTARHWIKHGILWILLLTFIGSVALVLEVLTSQSNIKAGIATFRFNLTGIASAAHSTKVKVKRVSEPDIIQSLQGGIQSASASAATEIPAAISQVQSAASTLSTAIPSSIEELIPQNLSLGTKEFCIGLPHNVSCHSLPLNISSLIPTDVQKYFQPEWNDIEALSSALKQITPMAIYGALLLGLALMLVMV</sequence>
<feature type="transmembrane region" description="Helical" evidence="1">
    <location>
        <begin position="174"/>
        <end position="190"/>
    </location>
</feature>
<dbReference type="AlphaFoldDB" id="A0A8H3UG80"/>
<evidence type="ECO:0000256" key="1">
    <source>
        <dbReference type="SAM" id="Phobius"/>
    </source>
</evidence>
<accession>A0A8H3UG80</accession>
<feature type="transmembrane region" description="Helical" evidence="1">
    <location>
        <begin position="6"/>
        <end position="27"/>
    </location>
</feature>